<dbReference type="EMBL" id="BGPR01001877">
    <property type="protein sequence ID" value="GBM63600.1"/>
    <property type="molecule type" value="Genomic_DNA"/>
</dbReference>
<dbReference type="OrthoDB" id="7697904at2759"/>
<dbReference type="AlphaFoldDB" id="A0A4Y2HE72"/>
<comment type="cofactor">
    <cofactor evidence="1">
        <name>Mg(2+)</name>
        <dbReference type="ChEBI" id="CHEBI:18420"/>
    </cofactor>
</comment>
<keyword evidence="1" id="KW-0234">DNA repair</keyword>
<reference evidence="3 4" key="1">
    <citation type="journal article" date="2019" name="Sci. Rep.">
        <title>Orb-weaving spider Araneus ventricosus genome elucidates the spidroin gene catalogue.</title>
        <authorList>
            <person name="Kono N."/>
            <person name="Nakamura H."/>
            <person name="Ohtoshi R."/>
            <person name="Moran D.A.P."/>
            <person name="Shinohara A."/>
            <person name="Yoshida Y."/>
            <person name="Fujiwara M."/>
            <person name="Mori M."/>
            <person name="Tomita M."/>
            <person name="Arakawa K."/>
        </authorList>
    </citation>
    <scope>NUCLEOTIDE SEQUENCE [LARGE SCALE GENOMIC DNA]</scope>
</reference>
<dbReference type="Pfam" id="PF05970">
    <property type="entry name" value="PIF1"/>
    <property type="match status" value="1"/>
</dbReference>
<dbReference type="PANTHER" id="PTHR10492:SF57">
    <property type="entry name" value="ATP-DEPENDENT DNA HELICASE"/>
    <property type="match status" value="1"/>
</dbReference>
<keyword evidence="1" id="KW-0227">DNA damage</keyword>
<comment type="catalytic activity">
    <reaction evidence="1">
        <text>ATP + H2O = ADP + phosphate + H(+)</text>
        <dbReference type="Rhea" id="RHEA:13065"/>
        <dbReference type="ChEBI" id="CHEBI:15377"/>
        <dbReference type="ChEBI" id="CHEBI:15378"/>
        <dbReference type="ChEBI" id="CHEBI:30616"/>
        <dbReference type="ChEBI" id="CHEBI:43474"/>
        <dbReference type="ChEBI" id="CHEBI:456216"/>
        <dbReference type="EC" id="5.6.2.3"/>
    </reaction>
</comment>
<gene>
    <name evidence="3" type="ORF">AVEN_65878_1</name>
</gene>
<comment type="similarity">
    <text evidence="1">Belongs to the helicase family.</text>
</comment>
<dbReference type="PANTHER" id="PTHR10492">
    <property type="match status" value="1"/>
</dbReference>
<keyword evidence="4" id="KW-1185">Reference proteome</keyword>
<dbReference type="GO" id="GO:0006310">
    <property type="term" value="P:DNA recombination"/>
    <property type="evidence" value="ECO:0007669"/>
    <property type="project" value="UniProtKB-KW"/>
</dbReference>
<keyword evidence="1" id="KW-0378">Hydrolase</keyword>
<feature type="domain" description="DNA helicase Pif1-like DEAD-box helicase" evidence="2">
    <location>
        <begin position="11"/>
        <end position="96"/>
    </location>
</feature>
<dbReference type="Proteomes" id="UP000499080">
    <property type="component" value="Unassembled WGS sequence"/>
</dbReference>
<keyword evidence="1" id="KW-0347">Helicase</keyword>
<protein>
    <recommendedName>
        <fullName evidence="1">ATP-dependent DNA helicase</fullName>
        <ecNumber evidence="1">5.6.2.3</ecNumber>
    </recommendedName>
</protein>
<accession>A0A4Y2HE72</accession>
<keyword evidence="1" id="KW-0067">ATP-binding</keyword>
<dbReference type="GO" id="GO:0005524">
    <property type="term" value="F:ATP binding"/>
    <property type="evidence" value="ECO:0007669"/>
    <property type="project" value="UniProtKB-KW"/>
</dbReference>
<proteinExistence type="inferred from homology"/>
<dbReference type="EC" id="5.6.2.3" evidence="1"/>
<keyword evidence="1" id="KW-0233">DNA recombination</keyword>
<evidence type="ECO:0000313" key="4">
    <source>
        <dbReference type="Proteomes" id="UP000499080"/>
    </source>
</evidence>
<dbReference type="GO" id="GO:0000723">
    <property type="term" value="P:telomere maintenance"/>
    <property type="evidence" value="ECO:0007669"/>
    <property type="project" value="InterPro"/>
</dbReference>
<comment type="caution">
    <text evidence="3">The sequence shown here is derived from an EMBL/GenBank/DDBJ whole genome shotgun (WGS) entry which is preliminary data.</text>
</comment>
<name>A0A4Y2HE72_ARAVE</name>
<evidence type="ECO:0000259" key="2">
    <source>
        <dbReference type="Pfam" id="PF05970"/>
    </source>
</evidence>
<dbReference type="InterPro" id="IPR010285">
    <property type="entry name" value="DNA_helicase_pif1-like_DEAD"/>
</dbReference>
<dbReference type="GO" id="GO:0006281">
    <property type="term" value="P:DNA repair"/>
    <property type="evidence" value="ECO:0007669"/>
    <property type="project" value="UniProtKB-KW"/>
</dbReference>
<evidence type="ECO:0000256" key="1">
    <source>
        <dbReference type="RuleBase" id="RU363044"/>
    </source>
</evidence>
<evidence type="ECO:0000313" key="3">
    <source>
        <dbReference type="EMBL" id="GBM63600.1"/>
    </source>
</evidence>
<dbReference type="GO" id="GO:0043139">
    <property type="term" value="F:5'-3' DNA helicase activity"/>
    <property type="evidence" value="ECO:0007669"/>
    <property type="project" value="UniProtKB-EC"/>
</dbReference>
<keyword evidence="1" id="KW-0547">Nucleotide-binding</keyword>
<sequence length="136" mass="15186">MYSSATSRSCIDLLLKEIMNNAKPFGGKVIVIGGNFQHTLPAVHRGTHVDVIESCIKSSPLWPVFTCLSLTENMCSCGQNQHNKWLLNVGTGSFPQLETLSYDCVEIPQRMIEDDNLIYCIYGGNLIDMDMERLAK</sequence>
<organism evidence="3 4">
    <name type="scientific">Araneus ventricosus</name>
    <name type="common">Orbweaver spider</name>
    <name type="synonym">Epeira ventricosa</name>
    <dbReference type="NCBI Taxonomy" id="182803"/>
    <lineage>
        <taxon>Eukaryota</taxon>
        <taxon>Metazoa</taxon>
        <taxon>Ecdysozoa</taxon>
        <taxon>Arthropoda</taxon>
        <taxon>Chelicerata</taxon>
        <taxon>Arachnida</taxon>
        <taxon>Araneae</taxon>
        <taxon>Araneomorphae</taxon>
        <taxon>Entelegynae</taxon>
        <taxon>Araneoidea</taxon>
        <taxon>Araneidae</taxon>
        <taxon>Araneus</taxon>
    </lineage>
</organism>
<dbReference type="GO" id="GO:0016887">
    <property type="term" value="F:ATP hydrolysis activity"/>
    <property type="evidence" value="ECO:0007669"/>
    <property type="project" value="RHEA"/>
</dbReference>